<dbReference type="PROSITE" id="PS50004">
    <property type="entry name" value="C2"/>
    <property type="match status" value="1"/>
</dbReference>
<dbReference type="SMART" id="SM00239">
    <property type="entry name" value="C2"/>
    <property type="match status" value="1"/>
</dbReference>
<feature type="region of interest" description="Disordered" evidence="2">
    <location>
        <begin position="1152"/>
        <end position="1171"/>
    </location>
</feature>
<feature type="region of interest" description="Disordered" evidence="2">
    <location>
        <begin position="1276"/>
        <end position="1393"/>
    </location>
</feature>
<dbReference type="InterPro" id="IPR035892">
    <property type="entry name" value="C2_domain_sf"/>
</dbReference>
<proteinExistence type="predicted"/>
<evidence type="ECO:0000313" key="5">
    <source>
        <dbReference type="Proteomes" id="UP001165160"/>
    </source>
</evidence>
<dbReference type="Pfam" id="PF00168">
    <property type="entry name" value="C2"/>
    <property type="match status" value="1"/>
</dbReference>
<keyword evidence="1" id="KW-0945">Host-virus interaction</keyword>
<feature type="region of interest" description="Disordered" evidence="2">
    <location>
        <begin position="209"/>
        <end position="352"/>
    </location>
</feature>
<reference evidence="5" key="1">
    <citation type="journal article" date="2023" name="Commun. Biol.">
        <title>Genome analysis of Parmales, the sister group of diatoms, reveals the evolutionary specialization of diatoms from phago-mixotrophs to photoautotrophs.</title>
        <authorList>
            <person name="Ban H."/>
            <person name="Sato S."/>
            <person name="Yoshikawa S."/>
            <person name="Yamada K."/>
            <person name="Nakamura Y."/>
            <person name="Ichinomiya M."/>
            <person name="Sato N."/>
            <person name="Blanc-Mathieu R."/>
            <person name="Endo H."/>
            <person name="Kuwata A."/>
            <person name="Ogata H."/>
        </authorList>
    </citation>
    <scope>NUCLEOTIDE SEQUENCE [LARGE SCALE GENOMIC DNA]</scope>
    <source>
        <strain evidence="5">NIES 3699</strain>
    </source>
</reference>
<comment type="caution">
    <text evidence="4">The sequence shown here is derived from an EMBL/GenBank/DDBJ whole genome shotgun (WGS) entry which is preliminary data.</text>
</comment>
<feature type="compositionally biased region" description="Gly residues" evidence="2">
    <location>
        <begin position="1360"/>
        <end position="1377"/>
    </location>
</feature>
<feature type="region of interest" description="Disordered" evidence="2">
    <location>
        <begin position="1069"/>
        <end position="1103"/>
    </location>
</feature>
<evidence type="ECO:0000259" key="3">
    <source>
        <dbReference type="PROSITE" id="PS50004"/>
    </source>
</evidence>
<evidence type="ECO:0000256" key="1">
    <source>
        <dbReference type="ARBA" id="ARBA00022581"/>
    </source>
</evidence>
<dbReference type="SUPFAM" id="SSF49562">
    <property type="entry name" value="C2 domain (Calcium/lipid-binding domain, CaLB)"/>
    <property type="match status" value="1"/>
</dbReference>
<evidence type="ECO:0000256" key="2">
    <source>
        <dbReference type="SAM" id="MobiDB-lite"/>
    </source>
</evidence>
<feature type="region of interest" description="Disordered" evidence="2">
    <location>
        <begin position="623"/>
        <end position="684"/>
    </location>
</feature>
<feature type="compositionally biased region" description="Pro residues" evidence="2">
    <location>
        <begin position="1155"/>
        <end position="1165"/>
    </location>
</feature>
<dbReference type="Gene3D" id="2.60.40.150">
    <property type="entry name" value="C2 domain"/>
    <property type="match status" value="1"/>
</dbReference>
<feature type="compositionally biased region" description="Polar residues" evidence="2">
    <location>
        <begin position="242"/>
        <end position="252"/>
    </location>
</feature>
<feature type="compositionally biased region" description="Basic and acidic residues" evidence="2">
    <location>
        <begin position="764"/>
        <end position="780"/>
    </location>
</feature>
<feature type="domain" description="C2" evidence="3">
    <location>
        <begin position="15"/>
        <end position="151"/>
    </location>
</feature>
<evidence type="ECO:0000313" key="4">
    <source>
        <dbReference type="EMBL" id="GMI11852.1"/>
    </source>
</evidence>
<feature type="region of interest" description="Disordered" evidence="2">
    <location>
        <begin position="548"/>
        <end position="588"/>
    </location>
</feature>
<dbReference type="InterPro" id="IPR000008">
    <property type="entry name" value="C2_dom"/>
</dbReference>
<feature type="compositionally biased region" description="Basic and acidic residues" evidence="2">
    <location>
        <begin position="253"/>
        <end position="271"/>
    </location>
</feature>
<sequence>MHHHIVQPSHSFPSSAAPPYIQHAYNPPITRSPQFTTPTVTILSCENLPPPASRPMETHPSTYVLFQTASLSKGEDVVVPRLSGEKAYCTKVKFKTGSPSFSQSFSIHPGESDTVLRFVVMDRHRDNDAVIGSATTLMSSLKEAQSETMTLRLKKGFTNRLLVDRRNRISTLKISVSGVSSPSQPAAASSSKSPSLARDAADLYAASRARSPISARVRSQSAAFNNLPNDKPRGRADIANPPNETYVRSVQDSPKRSKEKWAEGVYKDSPLRRSGSLYGPRKSRPNPNTSSVSFSTSSTSDFDVISRGRSRSASRKHYQPHNYNPNPPLDPSYNSDAPSTHKPRANLPLPHSNPTLRRRLLLRAFGIVDGHRRGYITSRELGHFLRFMGLTVTSSQTMQFARPDPHTHELEMEQGQFVSFCQLYFDYMSDDHFLQLLEGYLEASLVTEHKEKTLATTFSDHVLPCFLDTPTNSSTELEALLLKMLVEAFPRPPPSSTCPSLISLLTELHPNNNMMWCCYLGYFSRVSRDLNDGKFTEIVDSVFERFEEKEKMRRSSQSQQSKQKTRVSPTTVPTDPLAAARQSPKYENEMREIEALKLKVLEAQRAAEEAQRTAQEMIRQAMEAKEEAAQKNLNPPPPPAAPSTPSTPSRNKIIKGQMTGEKKPPPPPLPLPSPATPRTSIKAFIAKKPNITKLLSQEEIEQLLSASVEELEQAMEMSSKKSEDIVKGASNSNNNNSNSNGVRSETKAEPSLVPPSPQIMSPRESIKGLAKDRPGEEDSKPIGGAKKANRAVRWLKLDETFKSHTLNPRFLVDFGRFMMRKVNEEGIRRAMKGGRDAAIELCLSHLNDMSEDLFSARLACYNAALKTRQRDEEKDVTREGLCEKVLQVLEAHRSGSVNSQELFCFGRCISSALSMHARSSLHPFSNQDQNSFEWEHTQQLLSLINDCGGDAGMRRCQFFGYFANLTKSLPDKDFNGAIERFMALASNTFDDIRRPKRGEGVGGMGVDDSFDSMAAGGLGDISFSSSVNNNNSTMNSGVGGGGGGDGDTSAGLDVSEVRLQALKDLSEETFTAKGRSPKKAKNKEEVEKVEMEEEVGGEVGGGGVVGLDSDDEEAVLNNSASALKAAEALESSYKQLLINATDMKEKVEKTTFKPLTPPKPLPKSPPKATTDVLVHSPIPVRAKASPPPPQDGGLGIQGIQDVQDLPEDEEIELYDPDADSDIEDLPIFANNVSVSGSVDQDKSGVDVSGVSSVSLNTKKNELGAMVADIFEEAAEKKREEIVVEEEEEEVEKGVKEEGSRPNSRLSLHSLKSMASSVQSNLNLTPTTNQRSSSPPPYSPGGNDSVRKMLRDPSLSLDVSGGEGGDGIGNGVEVGVGNGTPAIKLKQSPPLPQPEVELVEGVPKVSGQAAANSAHYYFETETREGDEGDVDEGDSMRTDDLDIEAEVEPEAETETEAKGGNLFKRIEDLGGE</sequence>
<gene>
    <name evidence="4" type="ORF">TrVE_jg6546</name>
</gene>
<feature type="compositionally biased region" description="Basic residues" evidence="2">
    <location>
        <begin position="308"/>
        <end position="319"/>
    </location>
</feature>
<feature type="compositionally biased region" description="Acidic residues" evidence="2">
    <location>
        <begin position="1440"/>
        <end position="1453"/>
    </location>
</feature>
<accession>A0A9W7KU92</accession>
<dbReference type="PANTHER" id="PTHR13037">
    <property type="entry name" value="FORMIN"/>
    <property type="match status" value="1"/>
</dbReference>
<feature type="region of interest" description="Disordered" evidence="2">
    <location>
        <begin position="715"/>
        <end position="785"/>
    </location>
</feature>
<organism evidence="4 5">
    <name type="scientific">Triparma verrucosa</name>
    <dbReference type="NCBI Taxonomy" id="1606542"/>
    <lineage>
        <taxon>Eukaryota</taxon>
        <taxon>Sar</taxon>
        <taxon>Stramenopiles</taxon>
        <taxon>Ochrophyta</taxon>
        <taxon>Bolidophyceae</taxon>
        <taxon>Parmales</taxon>
        <taxon>Triparmaceae</taxon>
        <taxon>Triparma</taxon>
    </lineage>
</organism>
<dbReference type="EMBL" id="BRXX01000434">
    <property type="protein sequence ID" value="GMI11852.1"/>
    <property type="molecule type" value="Genomic_DNA"/>
</dbReference>
<dbReference type="PANTHER" id="PTHR13037:SF24">
    <property type="entry name" value="POLYCOMB PROTEIN PCL-RELATED"/>
    <property type="match status" value="1"/>
</dbReference>
<feature type="compositionally biased region" description="Low complexity" evidence="2">
    <location>
        <begin position="209"/>
        <end position="219"/>
    </location>
</feature>
<feature type="compositionally biased region" description="Low complexity" evidence="2">
    <location>
        <begin position="290"/>
        <end position="303"/>
    </location>
</feature>
<feature type="compositionally biased region" description="Pro residues" evidence="2">
    <location>
        <begin position="665"/>
        <end position="675"/>
    </location>
</feature>
<feature type="region of interest" description="Disordered" evidence="2">
    <location>
        <begin position="1414"/>
        <end position="1471"/>
    </location>
</feature>
<keyword evidence="5" id="KW-1185">Reference proteome</keyword>
<protein>
    <recommendedName>
        <fullName evidence="3">C2 domain-containing protein</fullName>
    </recommendedName>
</protein>
<name>A0A9W7KU92_9STRA</name>
<feature type="compositionally biased region" description="Polar residues" evidence="2">
    <location>
        <begin position="1312"/>
        <end position="1330"/>
    </location>
</feature>
<dbReference type="Proteomes" id="UP001165160">
    <property type="component" value="Unassembled WGS sequence"/>
</dbReference>
<feature type="compositionally biased region" description="Low complexity" evidence="2">
    <location>
        <begin position="730"/>
        <end position="740"/>
    </location>
</feature>